<dbReference type="PANTHER" id="PTHR30006:SF15">
    <property type="entry name" value="IRON-UTILIZATION PERIPLASMIC PROTEIN"/>
    <property type="match status" value="1"/>
</dbReference>
<feature type="chain" id="PRO_5018000418" evidence="4">
    <location>
        <begin position="31"/>
        <end position="346"/>
    </location>
</feature>
<comment type="similarity">
    <text evidence="1">Belongs to the bacterial solute-binding protein 1 family.</text>
</comment>
<accession>A0A3N5YF36</accession>
<evidence type="ECO:0000313" key="6">
    <source>
        <dbReference type="Proteomes" id="UP000275281"/>
    </source>
</evidence>
<feature type="binding site" evidence="3">
    <location>
        <position position="228"/>
    </location>
    <ligand>
        <name>Fe cation</name>
        <dbReference type="ChEBI" id="CHEBI:24875"/>
    </ligand>
</feature>
<dbReference type="InterPro" id="IPR006059">
    <property type="entry name" value="SBP"/>
</dbReference>
<sequence>MLPEFHLKFKTLLATLSSVLVLVTPTAGFADEINIYSARNEALIKPILDKFTEKTDIKVNLVTGKADALISRMQSEGQFSPVDVLVTTDAGRLARAKSMGLTQIIPNEVSLSSVNATLVDPDRHWTALTKRARPIMYAKDRVDPATLSTMEALTDAQWKGRICIRSSSNIYNQSMTAALIEQLGEQATEQWAKGLVANFARPPAGGDRDQIRAVAAGQCDIAVANTYYLAGMRESQDKATRDVANSVAVFWPNQDDRGVHINISGIAIAKHAKNLAQAEALISFMLSEEAQQWYAQTNGEYPVVDAVAWSDTLKAMGTFKHESIPLQTVGEKNADALKLMDRAGWK</sequence>
<proteinExistence type="inferred from homology"/>
<dbReference type="InterPro" id="IPR026045">
    <property type="entry name" value="Ferric-bd"/>
</dbReference>
<evidence type="ECO:0000256" key="3">
    <source>
        <dbReference type="PIRSR" id="PIRSR002825-1"/>
    </source>
</evidence>
<feature type="binding site" evidence="3">
    <location>
        <position position="227"/>
    </location>
    <ligand>
        <name>Fe cation</name>
        <dbReference type="ChEBI" id="CHEBI:24875"/>
    </ligand>
</feature>
<comment type="caution">
    <text evidence="5">The sequence shown here is derived from an EMBL/GenBank/DDBJ whole genome shotgun (WGS) entry which is preliminary data.</text>
</comment>
<keyword evidence="3" id="KW-0408">Iron</keyword>
<name>A0A3N5YF36_9ALTE</name>
<reference evidence="5 6" key="1">
    <citation type="submission" date="2018-11" db="EMBL/GenBank/DDBJ databases">
        <authorList>
            <person name="Ye M.-Q."/>
            <person name="Du Z.-J."/>
        </authorList>
    </citation>
    <scope>NUCLEOTIDE SEQUENCE [LARGE SCALE GENOMIC DNA]</scope>
    <source>
        <strain evidence="5 6">U0105</strain>
    </source>
</reference>
<keyword evidence="6" id="KW-1185">Reference proteome</keyword>
<feature type="signal peptide" evidence="4">
    <location>
        <begin position="1"/>
        <end position="30"/>
    </location>
</feature>
<dbReference type="AlphaFoldDB" id="A0A3N5YF36"/>
<dbReference type="GO" id="GO:0030288">
    <property type="term" value="C:outer membrane-bounded periplasmic space"/>
    <property type="evidence" value="ECO:0007669"/>
    <property type="project" value="TreeGrafter"/>
</dbReference>
<dbReference type="PANTHER" id="PTHR30006">
    <property type="entry name" value="THIAMINE-BINDING PERIPLASMIC PROTEIN-RELATED"/>
    <property type="match status" value="1"/>
</dbReference>
<evidence type="ECO:0000256" key="2">
    <source>
        <dbReference type="ARBA" id="ARBA00022729"/>
    </source>
</evidence>
<dbReference type="CDD" id="cd13542">
    <property type="entry name" value="PBP2_FutA1_ilke"/>
    <property type="match status" value="1"/>
</dbReference>
<dbReference type="PIRSF" id="PIRSF002825">
    <property type="entry name" value="CfbpA"/>
    <property type="match status" value="1"/>
</dbReference>
<dbReference type="Pfam" id="PF13416">
    <property type="entry name" value="SBP_bac_8"/>
    <property type="match status" value="1"/>
</dbReference>
<evidence type="ECO:0000256" key="4">
    <source>
        <dbReference type="SAM" id="SignalP"/>
    </source>
</evidence>
<dbReference type="OrthoDB" id="9769567at2"/>
<dbReference type="SUPFAM" id="SSF53850">
    <property type="entry name" value="Periplasmic binding protein-like II"/>
    <property type="match status" value="1"/>
</dbReference>
<protein>
    <submittedName>
        <fullName evidence="5">Fe(3+) ABC transporter substrate-binding protein</fullName>
    </submittedName>
</protein>
<organism evidence="5 6">
    <name type="scientific">Alteromonas sediminis</name>
    <dbReference type="NCBI Taxonomy" id="2259342"/>
    <lineage>
        <taxon>Bacteria</taxon>
        <taxon>Pseudomonadati</taxon>
        <taxon>Pseudomonadota</taxon>
        <taxon>Gammaproteobacteria</taxon>
        <taxon>Alteromonadales</taxon>
        <taxon>Alteromonadaceae</taxon>
        <taxon>Alteromonas/Salinimonas group</taxon>
        <taxon>Alteromonas</taxon>
    </lineage>
</organism>
<evidence type="ECO:0000256" key="1">
    <source>
        <dbReference type="ARBA" id="ARBA00008520"/>
    </source>
</evidence>
<evidence type="ECO:0000313" key="5">
    <source>
        <dbReference type="EMBL" id="RPJ68545.1"/>
    </source>
</evidence>
<dbReference type="EMBL" id="RPOK01000001">
    <property type="protein sequence ID" value="RPJ68545.1"/>
    <property type="molecule type" value="Genomic_DNA"/>
</dbReference>
<dbReference type="Proteomes" id="UP000275281">
    <property type="component" value="Unassembled WGS sequence"/>
</dbReference>
<gene>
    <name evidence="5" type="ORF">DRW07_03825</name>
</gene>
<keyword evidence="3" id="KW-0479">Metal-binding</keyword>
<keyword evidence="2 4" id="KW-0732">Signal</keyword>
<dbReference type="RefSeq" id="WP_124026546.1">
    <property type="nucleotide sequence ID" value="NZ_JBHRSN010000005.1"/>
</dbReference>
<dbReference type="Gene3D" id="3.40.190.10">
    <property type="entry name" value="Periplasmic binding protein-like II"/>
    <property type="match status" value="2"/>
</dbReference>
<dbReference type="GO" id="GO:0046872">
    <property type="term" value="F:metal ion binding"/>
    <property type="evidence" value="ECO:0007669"/>
    <property type="project" value="UniProtKB-KW"/>
</dbReference>